<gene>
    <name evidence="2" type="ORF">WKR92_03600</name>
</gene>
<dbReference type="InterPro" id="IPR008964">
    <property type="entry name" value="Invasin/intimin_cell_adhesion"/>
</dbReference>
<proteinExistence type="predicted"/>
<dbReference type="PROSITE" id="PS51257">
    <property type="entry name" value="PROKAR_LIPOPROTEIN"/>
    <property type="match status" value="1"/>
</dbReference>
<comment type="caution">
    <text evidence="2">The sequence shown here is derived from an EMBL/GenBank/DDBJ whole genome shotgun (WGS) entry which is preliminary data.</text>
</comment>
<evidence type="ECO:0000259" key="1">
    <source>
        <dbReference type="Pfam" id="PF02368"/>
    </source>
</evidence>
<dbReference type="Gene3D" id="2.60.40.1080">
    <property type="match status" value="1"/>
</dbReference>
<protein>
    <submittedName>
        <fullName evidence="2">Ig-like domain-containing protein</fullName>
    </submittedName>
</protein>
<dbReference type="RefSeq" id="WP_375556467.1">
    <property type="nucleotide sequence ID" value="NZ_JBBVGT010000002.1"/>
</dbReference>
<feature type="domain" description="BIG2" evidence="1">
    <location>
        <begin position="52"/>
        <end position="96"/>
    </location>
</feature>
<dbReference type="SUPFAM" id="SSF49373">
    <property type="entry name" value="Invasin/intimin cell-adhesion fragments"/>
    <property type="match status" value="1"/>
</dbReference>
<name>A0ABV5CBI3_9SPHI</name>
<keyword evidence="3" id="KW-1185">Reference proteome</keyword>
<sequence length="261" mass="28864">MRKTTTMLVMAVVFILVGCSKGDNTPKYKINEEALITNFDKDFQFLIEGDPADVTWSSSDEWVGTIDETGLFEASKIGNTTITATIQGATVKSEVTVESYNEMFIEPYADYGSSKEAIKAKESRQIAGEDAEAILYVGENTDLSNVMYLFTNDKMDGAAAVFGSDDSKMEQVLRFYLERYEFLGTSDNVGIFDNGISNLLVGLTAELGWVALYSKSEMSTSQPQSLVKKEFDFNALKKSLNGAKETTLNDLRVLDINKALR</sequence>
<dbReference type="EMBL" id="JBBVGT010000002">
    <property type="protein sequence ID" value="MFB5944908.1"/>
    <property type="molecule type" value="Genomic_DNA"/>
</dbReference>
<organism evidence="2 3">
    <name type="scientific">Albibacterium profundi</name>
    <dbReference type="NCBI Taxonomy" id="3134906"/>
    <lineage>
        <taxon>Bacteria</taxon>
        <taxon>Pseudomonadati</taxon>
        <taxon>Bacteroidota</taxon>
        <taxon>Sphingobacteriia</taxon>
        <taxon>Sphingobacteriales</taxon>
        <taxon>Sphingobacteriaceae</taxon>
        <taxon>Albibacterium</taxon>
    </lineage>
</organism>
<reference evidence="2 3" key="1">
    <citation type="submission" date="2024-04" db="EMBL/GenBank/DDBJ databases">
        <title>Albibacterium profundi sp. nov., isolated from sediment of the Challenger Deep of Mariana Trench.</title>
        <authorList>
            <person name="Wang Y."/>
        </authorList>
    </citation>
    <scope>NUCLEOTIDE SEQUENCE [LARGE SCALE GENOMIC DNA]</scope>
    <source>
        <strain evidence="2 3">RHL897</strain>
    </source>
</reference>
<evidence type="ECO:0000313" key="2">
    <source>
        <dbReference type="EMBL" id="MFB5944908.1"/>
    </source>
</evidence>
<dbReference type="InterPro" id="IPR003343">
    <property type="entry name" value="Big_2"/>
</dbReference>
<dbReference type="Proteomes" id="UP001580928">
    <property type="component" value="Unassembled WGS sequence"/>
</dbReference>
<evidence type="ECO:0000313" key="3">
    <source>
        <dbReference type="Proteomes" id="UP001580928"/>
    </source>
</evidence>
<dbReference type="Pfam" id="PF02368">
    <property type="entry name" value="Big_2"/>
    <property type="match status" value="1"/>
</dbReference>
<accession>A0ABV5CBI3</accession>